<dbReference type="AlphaFoldDB" id="A0A0E4CSY1"/>
<evidence type="ECO:0000313" key="1">
    <source>
        <dbReference type="EMBL" id="CQR25146.1"/>
    </source>
</evidence>
<dbReference type="Proteomes" id="UP000198604">
    <property type="component" value="Unassembled WGS sequence"/>
</dbReference>
<keyword evidence="2" id="KW-1185">Reference proteome</keyword>
<proteinExistence type="predicted"/>
<dbReference type="STRING" id="1608583.BN1356_01489"/>
<protein>
    <submittedName>
        <fullName evidence="1">Uncharacterized protein</fullName>
    </submittedName>
</protein>
<organism evidence="1 2">
    <name type="scientific">Streptococcus varani</name>
    <dbReference type="NCBI Taxonomy" id="1608583"/>
    <lineage>
        <taxon>Bacteria</taxon>
        <taxon>Bacillati</taxon>
        <taxon>Bacillota</taxon>
        <taxon>Bacilli</taxon>
        <taxon>Lactobacillales</taxon>
        <taxon>Streptococcaceae</taxon>
        <taxon>Streptococcus</taxon>
    </lineage>
</organism>
<accession>A0A0E4CSY1</accession>
<dbReference type="EMBL" id="CTEN01000003">
    <property type="protein sequence ID" value="CQR25146.1"/>
    <property type="molecule type" value="Genomic_DNA"/>
</dbReference>
<reference evidence="2" key="1">
    <citation type="submission" date="2015-03" db="EMBL/GenBank/DDBJ databases">
        <authorList>
            <person name="Urmite Genomes"/>
        </authorList>
    </citation>
    <scope>NUCLEOTIDE SEQUENCE [LARGE SCALE GENOMIC DNA]</scope>
    <source>
        <strain evidence="2">FF10</strain>
    </source>
</reference>
<name>A0A0E4CSY1_9STRE</name>
<sequence>MCKEHYRKVSVVPMKFGITNNDVINVQAHSKHLRIDVQLESLERGKRETLNETSVNGVLSIRQTLKFLNSRESRGTVLLKLMKMSGGIASRLVH</sequence>
<evidence type="ECO:0000313" key="2">
    <source>
        <dbReference type="Proteomes" id="UP000198604"/>
    </source>
</evidence>
<gene>
    <name evidence="1" type="ORF">BN1356_01489</name>
</gene>